<accession>A0A4S4KGY0</accession>
<dbReference type="InterPro" id="IPR036887">
    <property type="entry name" value="HTH_APSES_sf"/>
</dbReference>
<dbReference type="GO" id="GO:1990862">
    <property type="term" value="C:nuclear membrane complex Bqt3-Bqt4"/>
    <property type="evidence" value="ECO:0007669"/>
    <property type="project" value="InterPro"/>
</dbReference>
<evidence type="ECO:0000256" key="1">
    <source>
        <dbReference type="SAM" id="MobiDB-lite"/>
    </source>
</evidence>
<proteinExistence type="predicted"/>
<name>A0A4S4KGY0_9APHY</name>
<dbReference type="InterPro" id="IPR037548">
    <property type="entry name" value="Bqt4"/>
</dbReference>
<dbReference type="InterPro" id="IPR003163">
    <property type="entry name" value="Tscrpt_reg_HTH_APSES-type"/>
</dbReference>
<feature type="compositionally biased region" description="Basic and acidic residues" evidence="1">
    <location>
        <begin position="103"/>
        <end position="115"/>
    </location>
</feature>
<feature type="region of interest" description="Disordered" evidence="1">
    <location>
        <begin position="79"/>
        <end position="162"/>
    </location>
</feature>
<feature type="compositionally biased region" description="Low complexity" evidence="1">
    <location>
        <begin position="79"/>
        <end position="102"/>
    </location>
</feature>
<evidence type="ECO:0000313" key="4">
    <source>
        <dbReference type="Proteomes" id="UP000309038"/>
    </source>
</evidence>
<feature type="compositionally biased region" description="Low complexity" evidence="1">
    <location>
        <begin position="116"/>
        <end position="135"/>
    </location>
</feature>
<feature type="region of interest" description="Disordered" evidence="1">
    <location>
        <begin position="242"/>
        <end position="267"/>
    </location>
</feature>
<dbReference type="PANTHER" id="PTHR38044:SF1">
    <property type="entry name" value="BOUQUET FORMATION PROTEIN 4"/>
    <property type="match status" value="1"/>
</dbReference>
<dbReference type="EMBL" id="SGPJ01000208">
    <property type="protein sequence ID" value="THG96807.1"/>
    <property type="molecule type" value="Genomic_DNA"/>
</dbReference>
<dbReference type="SUPFAM" id="SSF54616">
    <property type="entry name" value="DNA-binding domain of Mlu1-box binding protein MBP1"/>
    <property type="match status" value="1"/>
</dbReference>
<evidence type="ECO:0000259" key="2">
    <source>
        <dbReference type="PROSITE" id="PS51299"/>
    </source>
</evidence>
<keyword evidence="4" id="KW-1185">Reference proteome</keyword>
<evidence type="ECO:0000313" key="3">
    <source>
        <dbReference type="EMBL" id="THG96807.1"/>
    </source>
</evidence>
<reference evidence="3 4" key="1">
    <citation type="submission" date="2019-02" db="EMBL/GenBank/DDBJ databases">
        <title>Genome sequencing of the rare red list fungi Phlebia centrifuga.</title>
        <authorList>
            <person name="Buettner E."/>
            <person name="Kellner H."/>
        </authorList>
    </citation>
    <scope>NUCLEOTIDE SEQUENCE [LARGE SCALE GENOMIC DNA]</scope>
    <source>
        <strain evidence="3 4">DSM 108282</strain>
    </source>
</reference>
<dbReference type="GO" id="GO:0070197">
    <property type="term" value="P:meiotic attachment of telomere to nuclear envelope"/>
    <property type="evidence" value="ECO:0007669"/>
    <property type="project" value="InterPro"/>
</dbReference>
<dbReference type="PROSITE" id="PS51299">
    <property type="entry name" value="HTH_APSES"/>
    <property type="match status" value="1"/>
</dbReference>
<sequence length="320" mass="34184">MFRAAFPSANDDTERAEAAWVKLNYDVVGANKSGKARFAGTWVTPEVAMAIAASYSLESYIAPLADAVPDPNVVYRKSASAKAQQATPASSPAVPSMAAATPKEAHPTKRRREDSPSSALSPAQVAAAVATTPTPAKKRAITPGATPSTRWSNSHKSPASKLAAVTNPKRIIVRDDDEGREVLVGGDDDESYREASEVVAVAEPKMQDDVREQKELIERLKAEKAELEQKAKEAAEKVRAMTGEGFPEEEDAFVGGGGGRAQKRLREEASVEHKLTIKEPEAEGRAIATNSRIRVITNMPPERKQLAWGAVLFAAGMGAV</sequence>
<protein>
    <recommendedName>
        <fullName evidence="2">HTH APSES-type domain-containing protein</fullName>
    </recommendedName>
</protein>
<organism evidence="3 4">
    <name type="scientific">Hermanssonia centrifuga</name>
    <dbReference type="NCBI Taxonomy" id="98765"/>
    <lineage>
        <taxon>Eukaryota</taxon>
        <taxon>Fungi</taxon>
        <taxon>Dikarya</taxon>
        <taxon>Basidiomycota</taxon>
        <taxon>Agaricomycotina</taxon>
        <taxon>Agaricomycetes</taxon>
        <taxon>Polyporales</taxon>
        <taxon>Meruliaceae</taxon>
        <taxon>Hermanssonia</taxon>
    </lineage>
</organism>
<dbReference type="Proteomes" id="UP000309038">
    <property type="component" value="Unassembled WGS sequence"/>
</dbReference>
<dbReference type="GO" id="GO:0003677">
    <property type="term" value="F:DNA binding"/>
    <property type="evidence" value="ECO:0007669"/>
    <property type="project" value="InterPro"/>
</dbReference>
<dbReference type="GO" id="GO:0044820">
    <property type="term" value="P:mitotic telomere tethering at nuclear periphery"/>
    <property type="evidence" value="ECO:0007669"/>
    <property type="project" value="TreeGrafter"/>
</dbReference>
<dbReference type="PANTHER" id="PTHR38044">
    <property type="entry name" value="BOUQUET FORMATION PROTEIN 4"/>
    <property type="match status" value="1"/>
</dbReference>
<comment type="caution">
    <text evidence="3">The sequence shown here is derived from an EMBL/GenBank/DDBJ whole genome shotgun (WGS) entry which is preliminary data.</text>
</comment>
<gene>
    <name evidence="3" type="ORF">EW026_g5092</name>
</gene>
<feature type="domain" description="HTH APSES-type" evidence="2">
    <location>
        <begin position="1"/>
        <end position="76"/>
    </location>
</feature>
<dbReference type="AlphaFoldDB" id="A0A4S4KGY0"/>
<feature type="compositionally biased region" description="Polar residues" evidence="1">
    <location>
        <begin position="145"/>
        <end position="157"/>
    </location>
</feature>